<dbReference type="EMBL" id="FPHF01000046">
    <property type="protein sequence ID" value="SFV59094.1"/>
    <property type="molecule type" value="Genomic_DNA"/>
</dbReference>
<dbReference type="SUPFAM" id="SSF54909">
    <property type="entry name" value="Dimeric alpha+beta barrel"/>
    <property type="match status" value="1"/>
</dbReference>
<sequence length="96" mass="11060">MIVHIVMFKLKDENKQANLVMIRAVLEQLPKKITELVSMEVGLNFAEGDRAFDLSLYSTFKTKEDLATYASHKEHIKVVDFIKTVVTESKVVDYIR</sequence>
<protein>
    <submittedName>
        <fullName evidence="2">Stress responsive alpha-beta barrel domain protein Dabb</fullName>
    </submittedName>
</protein>
<dbReference type="InterPro" id="IPR011008">
    <property type="entry name" value="Dimeric_a/b-barrel"/>
</dbReference>
<dbReference type="Pfam" id="PF07876">
    <property type="entry name" value="Dabb"/>
    <property type="match status" value="1"/>
</dbReference>
<dbReference type="InterPro" id="IPR013097">
    <property type="entry name" value="Dabb"/>
</dbReference>
<dbReference type="SMART" id="SM00886">
    <property type="entry name" value="Dabb"/>
    <property type="match status" value="1"/>
</dbReference>
<name>A0A1W1C016_9ZZZZ</name>
<dbReference type="AlphaFoldDB" id="A0A1W1C016"/>
<accession>A0A1W1C016</accession>
<evidence type="ECO:0000259" key="1">
    <source>
        <dbReference type="PROSITE" id="PS51502"/>
    </source>
</evidence>
<gene>
    <name evidence="2" type="ORF">MNB_SM-4-982</name>
</gene>
<reference evidence="2" key="1">
    <citation type="submission" date="2016-10" db="EMBL/GenBank/DDBJ databases">
        <authorList>
            <person name="de Groot N.N."/>
        </authorList>
    </citation>
    <scope>NUCLEOTIDE SEQUENCE</scope>
</reference>
<evidence type="ECO:0000313" key="2">
    <source>
        <dbReference type="EMBL" id="SFV59094.1"/>
    </source>
</evidence>
<dbReference type="PANTHER" id="PTHR37832:SF1">
    <property type="entry name" value="STRESS-RESPONSE A_B BARREL DOMAIN-CONTAINING PROTEIN"/>
    <property type="match status" value="1"/>
</dbReference>
<dbReference type="PANTHER" id="PTHR37832">
    <property type="entry name" value="BLL2683 PROTEIN"/>
    <property type="match status" value="1"/>
</dbReference>
<dbReference type="PROSITE" id="PS51502">
    <property type="entry name" value="S_R_A_B_BARREL"/>
    <property type="match status" value="1"/>
</dbReference>
<feature type="domain" description="Stress-response A/B barrel" evidence="1">
    <location>
        <begin position="2"/>
        <end position="94"/>
    </location>
</feature>
<proteinExistence type="predicted"/>
<organism evidence="2">
    <name type="scientific">hydrothermal vent metagenome</name>
    <dbReference type="NCBI Taxonomy" id="652676"/>
    <lineage>
        <taxon>unclassified sequences</taxon>
        <taxon>metagenomes</taxon>
        <taxon>ecological metagenomes</taxon>
    </lineage>
</organism>
<dbReference type="Gene3D" id="3.30.70.100">
    <property type="match status" value="1"/>
</dbReference>